<evidence type="ECO:0000256" key="6">
    <source>
        <dbReference type="ARBA" id="ARBA00023034"/>
    </source>
</evidence>
<comment type="subcellular location">
    <subcellularLocation>
        <location evidence="1">Golgi apparatus membrane</location>
        <topology evidence="1">Single-pass type II membrane protein</topology>
    </subcellularLocation>
</comment>
<dbReference type="GO" id="GO:0004559">
    <property type="term" value="F:alpha-mannosidase activity"/>
    <property type="evidence" value="ECO:0007669"/>
    <property type="project" value="TreeGrafter"/>
</dbReference>
<dbReference type="Proteomes" id="UP000000310">
    <property type="component" value="Chromosome"/>
</dbReference>
<evidence type="ECO:0000256" key="3">
    <source>
        <dbReference type="ARBA" id="ARBA00022801"/>
    </source>
</evidence>
<dbReference type="Gene3D" id="3.20.20.80">
    <property type="entry name" value="Glycosidases"/>
    <property type="match status" value="1"/>
</dbReference>
<evidence type="ECO:0000313" key="8">
    <source>
        <dbReference type="EMBL" id="ADY54076.1"/>
    </source>
</evidence>
<dbReference type="HOGENOM" id="CLU_780426_0_0_10"/>
<evidence type="ECO:0000256" key="1">
    <source>
        <dbReference type="ARBA" id="ARBA00004323"/>
    </source>
</evidence>
<sequence>MLVVLTASCKKENQYLPPDFNYEIEPVVITEDVITGAYYSNYTASDWAKKYTYAPALGEYSALDASIMEQHRKWADDARLDFFVFTWNGTSGNAQLNSFINGRNSKVKMVINYSTAHLSVSNTSPLTGAKLTTMINEFKSLANTHFNQDYYYKINGQPVVGISPLNLSSSAANSIDYGTVIPALKAAMKEVGVDLYIIGEITSGWLPPQRYKPAVKSMDAVVLKDWSTDVYDRFVFFPSFSDMNWKNWTDSTKVWNVDFVPCIFPGYNDKVMTPTSKKYDLNPDVAFYSKYSNVAKRNLGAKRIVLINSWNNFQTGTAIEPTKENGLVFLETTRKEFKVNH</sequence>
<reference evidence="8 9" key="1">
    <citation type="journal article" date="2011" name="Stand. Genomic Sci.">
        <title>Complete genome sequence of the gliding, heparinolytic Pedobacter saltans type strain (113).</title>
        <authorList>
            <person name="Liolios K."/>
            <person name="Sikorski J."/>
            <person name="Lu M."/>
            <person name="Nolan M."/>
            <person name="Lapidus A."/>
            <person name="Lucas S."/>
            <person name="Hammon N."/>
            <person name="Deshpande S."/>
            <person name="Cheng J.F."/>
            <person name="Tapia R."/>
            <person name="Han C."/>
            <person name="Goodwin L."/>
            <person name="Pitluck S."/>
            <person name="Huntemann M."/>
            <person name="Ivanova N."/>
            <person name="Pagani I."/>
            <person name="Mavromatis K."/>
            <person name="Ovchinikova G."/>
            <person name="Pati A."/>
            <person name="Chen A."/>
            <person name="Palaniappan K."/>
            <person name="Land M."/>
            <person name="Hauser L."/>
            <person name="Brambilla E.M."/>
            <person name="Kotsyurbenko O."/>
            <person name="Rohde M."/>
            <person name="Tindall B.J."/>
            <person name="Abt B."/>
            <person name="Goker M."/>
            <person name="Detter J.C."/>
            <person name="Woyke T."/>
            <person name="Bristow J."/>
            <person name="Eisen J.A."/>
            <person name="Markowitz V."/>
            <person name="Hugenholtz P."/>
            <person name="Klenk H.P."/>
            <person name="Kyrpides N.C."/>
        </authorList>
    </citation>
    <scope>NUCLEOTIDE SEQUENCE [LARGE SCALE GENOMIC DNA]</scope>
    <source>
        <strain evidence="9">ATCC 51119 / DSM 12145 / JCM 21818 / LMG 10337 / NBRC 100064 / NCIMB 13643</strain>
    </source>
</reference>
<evidence type="ECO:0008006" key="10">
    <source>
        <dbReference type="Google" id="ProtNLM"/>
    </source>
</evidence>
<keyword evidence="2" id="KW-0812">Transmembrane</keyword>
<dbReference type="KEGG" id="psn:Pedsa_3546"/>
<protein>
    <recommendedName>
        <fullName evidence="10">GH26 domain-containing protein</fullName>
    </recommendedName>
</protein>
<organism evidence="8 9">
    <name type="scientific">Pseudopedobacter saltans (strain ATCC 51119 / DSM 12145 / JCM 21818 / CCUG 39354 / LMG 10337 / NBRC 100064 / NCIMB 13643)</name>
    <name type="common">Pedobacter saltans</name>
    <dbReference type="NCBI Taxonomy" id="762903"/>
    <lineage>
        <taxon>Bacteria</taxon>
        <taxon>Pseudomonadati</taxon>
        <taxon>Bacteroidota</taxon>
        <taxon>Sphingobacteriia</taxon>
        <taxon>Sphingobacteriales</taxon>
        <taxon>Sphingobacteriaceae</taxon>
        <taxon>Pseudopedobacter</taxon>
    </lineage>
</organism>
<dbReference type="PANTHER" id="PTHR13572:SF4">
    <property type="entry name" value="RE57134P"/>
    <property type="match status" value="1"/>
</dbReference>
<proteinExistence type="predicted"/>
<keyword evidence="6" id="KW-0333">Golgi apparatus</keyword>
<keyword evidence="3" id="KW-0378">Hydrolase</keyword>
<keyword evidence="4" id="KW-0735">Signal-anchor</keyword>
<evidence type="ECO:0000256" key="5">
    <source>
        <dbReference type="ARBA" id="ARBA00022989"/>
    </source>
</evidence>
<dbReference type="EMBL" id="CP002545">
    <property type="protein sequence ID" value="ADY54076.1"/>
    <property type="molecule type" value="Genomic_DNA"/>
</dbReference>
<name>F0SF08_PSESL</name>
<evidence type="ECO:0000256" key="7">
    <source>
        <dbReference type="ARBA" id="ARBA00023136"/>
    </source>
</evidence>
<evidence type="ECO:0000313" key="9">
    <source>
        <dbReference type="Proteomes" id="UP000000310"/>
    </source>
</evidence>
<dbReference type="CDD" id="cd11578">
    <property type="entry name" value="GH99_GH71_like_1"/>
    <property type="match status" value="1"/>
</dbReference>
<gene>
    <name evidence="8" type="ordered locus">Pedsa_3546</name>
</gene>
<keyword evidence="5" id="KW-1133">Transmembrane helix</keyword>
<keyword evidence="7" id="KW-0472">Membrane</keyword>
<evidence type="ECO:0000256" key="4">
    <source>
        <dbReference type="ARBA" id="ARBA00022968"/>
    </source>
</evidence>
<dbReference type="PANTHER" id="PTHR13572">
    <property type="entry name" value="ENDO-ALPHA-1,2-MANNOSIDASE"/>
    <property type="match status" value="1"/>
</dbReference>
<dbReference type="eggNOG" id="COG1572">
    <property type="taxonomic scope" value="Bacteria"/>
</dbReference>
<evidence type="ECO:0000256" key="2">
    <source>
        <dbReference type="ARBA" id="ARBA00022692"/>
    </source>
</evidence>
<keyword evidence="9" id="KW-1185">Reference proteome</keyword>
<dbReference type="InterPro" id="IPR026071">
    <property type="entry name" value="Glyco_Hydrolase_99"/>
</dbReference>
<dbReference type="STRING" id="762903.Pedsa_3546"/>
<accession>F0SF08</accession>
<dbReference type="AlphaFoldDB" id="F0SF08"/>
<reference evidence="9" key="2">
    <citation type="submission" date="2011-02" db="EMBL/GenBank/DDBJ databases">
        <title>The complete genome of Pedobacter saltans DSM 12145.</title>
        <authorList>
            <consortium name="US DOE Joint Genome Institute (JGI-PGF)"/>
            <person name="Lucas S."/>
            <person name="Copeland A."/>
            <person name="Lapidus A."/>
            <person name="Bruce D."/>
            <person name="Goodwin L."/>
            <person name="Pitluck S."/>
            <person name="Kyrpides N."/>
            <person name="Mavromatis K."/>
            <person name="Pagani I."/>
            <person name="Ivanova N."/>
            <person name="Ovchinnikova G."/>
            <person name="Lu M."/>
            <person name="Detter J.C."/>
            <person name="Han C."/>
            <person name="Land M."/>
            <person name="Hauser L."/>
            <person name="Markowitz V."/>
            <person name="Cheng J.-F."/>
            <person name="Hugenholtz P."/>
            <person name="Woyke T."/>
            <person name="Wu D."/>
            <person name="Tindall B."/>
            <person name="Pomrenke H.G."/>
            <person name="Brambilla E."/>
            <person name="Klenk H.-P."/>
            <person name="Eisen J.A."/>
        </authorList>
    </citation>
    <scope>NUCLEOTIDE SEQUENCE [LARGE SCALE GENOMIC DNA]</scope>
    <source>
        <strain evidence="9">ATCC 51119 / DSM 12145 / JCM 21818 / LMG 10337 / NBRC 100064 / NCIMB 13643</strain>
    </source>
</reference>